<organism evidence="5 6">
    <name type="scientific">Amycolatopsis oliviviridis</name>
    <dbReference type="NCBI Taxonomy" id="1471590"/>
    <lineage>
        <taxon>Bacteria</taxon>
        <taxon>Bacillati</taxon>
        <taxon>Actinomycetota</taxon>
        <taxon>Actinomycetes</taxon>
        <taxon>Pseudonocardiales</taxon>
        <taxon>Pseudonocardiaceae</taxon>
        <taxon>Amycolatopsis</taxon>
    </lineage>
</organism>
<dbReference type="Pfam" id="PF13649">
    <property type="entry name" value="Methyltransf_25"/>
    <property type="match status" value="1"/>
</dbReference>
<name>A0ABQ3L7Z6_9PSEU</name>
<evidence type="ECO:0000256" key="3">
    <source>
        <dbReference type="ARBA" id="ARBA00022691"/>
    </source>
</evidence>
<proteinExistence type="predicted"/>
<dbReference type="CDD" id="cd02440">
    <property type="entry name" value="AdoMet_MTases"/>
    <property type="match status" value="1"/>
</dbReference>
<sequence>MRPLENGRSVRAVNELPSEIVEHYRSTDEGARLTDAAGRLEFSRTQEIVRRHLPAESLRVLDIGGATGVHAAWLAADGHQVTLFDIVPEHVVAARRLAERTPGMTVSMADARALPVPDASFDAALLLGPLYHLTDRQDRLAALREAGRAVRAGGWIFVAAISRFASLFDGLAHGFLSDPEFRRMVDADLATGQHRNETDRLQWFTTAYFHHPEELRRECLDAGLGVREVVGVEGLAGWLPDLADRWDLPANRDVILHSARAVESEPALLGLSSHVIAVARTRGDVVDDE</sequence>
<dbReference type="InterPro" id="IPR029063">
    <property type="entry name" value="SAM-dependent_MTases_sf"/>
</dbReference>
<dbReference type="EMBL" id="BNAY01000001">
    <property type="protein sequence ID" value="GHH00710.1"/>
    <property type="molecule type" value="Genomic_DNA"/>
</dbReference>
<keyword evidence="1 5" id="KW-0489">Methyltransferase</keyword>
<dbReference type="InterPro" id="IPR041698">
    <property type="entry name" value="Methyltransf_25"/>
</dbReference>
<dbReference type="PANTHER" id="PTHR43464">
    <property type="entry name" value="METHYLTRANSFERASE"/>
    <property type="match status" value="1"/>
</dbReference>
<dbReference type="PANTHER" id="PTHR43464:SF19">
    <property type="entry name" value="UBIQUINONE BIOSYNTHESIS O-METHYLTRANSFERASE, MITOCHONDRIAL"/>
    <property type="match status" value="1"/>
</dbReference>
<keyword evidence="6" id="KW-1185">Reference proteome</keyword>
<dbReference type="Proteomes" id="UP000635387">
    <property type="component" value="Unassembled WGS sequence"/>
</dbReference>
<evidence type="ECO:0000256" key="2">
    <source>
        <dbReference type="ARBA" id="ARBA00022679"/>
    </source>
</evidence>
<reference evidence="6" key="1">
    <citation type="journal article" date="2019" name="Int. J. Syst. Evol. Microbiol.">
        <title>The Global Catalogue of Microorganisms (GCM) 10K type strain sequencing project: providing services to taxonomists for standard genome sequencing and annotation.</title>
        <authorList>
            <consortium name="The Broad Institute Genomics Platform"/>
            <consortium name="The Broad Institute Genome Sequencing Center for Infectious Disease"/>
            <person name="Wu L."/>
            <person name="Ma J."/>
        </authorList>
    </citation>
    <scope>NUCLEOTIDE SEQUENCE [LARGE SCALE GENOMIC DNA]</scope>
    <source>
        <strain evidence="6">CGMCC 4.7683</strain>
    </source>
</reference>
<evidence type="ECO:0000313" key="6">
    <source>
        <dbReference type="Proteomes" id="UP000635387"/>
    </source>
</evidence>
<gene>
    <name evidence="5" type="ORF">GCM10017790_00090</name>
</gene>
<accession>A0ABQ3L7Z6</accession>
<comment type="caution">
    <text evidence="5">The sequence shown here is derived from an EMBL/GenBank/DDBJ whole genome shotgun (WGS) entry which is preliminary data.</text>
</comment>
<protein>
    <submittedName>
        <fullName evidence="5">Methyltransferase</fullName>
    </submittedName>
</protein>
<evidence type="ECO:0000313" key="5">
    <source>
        <dbReference type="EMBL" id="GHH00710.1"/>
    </source>
</evidence>
<evidence type="ECO:0000259" key="4">
    <source>
        <dbReference type="Pfam" id="PF13649"/>
    </source>
</evidence>
<dbReference type="Gene3D" id="3.40.50.150">
    <property type="entry name" value="Vaccinia Virus protein VP39"/>
    <property type="match status" value="1"/>
</dbReference>
<feature type="domain" description="Methyltransferase" evidence="4">
    <location>
        <begin position="60"/>
        <end position="154"/>
    </location>
</feature>
<evidence type="ECO:0000256" key="1">
    <source>
        <dbReference type="ARBA" id="ARBA00022603"/>
    </source>
</evidence>
<dbReference type="GO" id="GO:0032259">
    <property type="term" value="P:methylation"/>
    <property type="evidence" value="ECO:0007669"/>
    <property type="project" value="UniProtKB-KW"/>
</dbReference>
<keyword evidence="3" id="KW-0949">S-adenosyl-L-methionine</keyword>
<keyword evidence="2" id="KW-0808">Transferase</keyword>
<dbReference type="SUPFAM" id="SSF53335">
    <property type="entry name" value="S-adenosyl-L-methionine-dependent methyltransferases"/>
    <property type="match status" value="1"/>
</dbReference>
<dbReference type="GO" id="GO:0008168">
    <property type="term" value="F:methyltransferase activity"/>
    <property type="evidence" value="ECO:0007669"/>
    <property type="project" value="UniProtKB-KW"/>
</dbReference>